<dbReference type="AlphaFoldDB" id="A0A089LYB6"/>
<accession>A0A089LYB6</accession>
<dbReference type="HOGENOM" id="CLU_033704_0_0_9"/>
<dbReference type="Pfam" id="PF01476">
    <property type="entry name" value="LysM"/>
    <property type="match status" value="2"/>
</dbReference>
<feature type="region of interest" description="Disordered" evidence="1">
    <location>
        <begin position="111"/>
        <end position="175"/>
    </location>
</feature>
<dbReference type="SMART" id="SM00257">
    <property type="entry name" value="LysM"/>
    <property type="match status" value="2"/>
</dbReference>
<dbReference type="PANTHER" id="PTHR33734:SF22">
    <property type="entry name" value="MEMBRANE-BOUND LYTIC MUREIN TRANSGLYCOSYLASE D"/>
    <property type="match status" value="1"/>
</dbReference>
<evidence type="ECO:0000313" key="3">
    <source>
        <dbReference type="EMBL" id="AIQ65135.1"/>
    </source>
</evidence>
<dbReference type="PROSITE" id="PS51782">
    <property type="entry name" value="LYSM"/>
    <property type="match status" value="2"/>
</dbReference>
<reference evidence="3 4" key="1">
    <citation type="submission" date="2014-08" db="EMBL/GenBank/DDBJ databases">
        <title>Comparative genomics of the Paenibacillus odorifer group.</title>
        <authorList>
            <person name="den Bakker H.C."/>
            <person name="Tsai Y.-C."/>
            <person name="Martin N."/>
            <person name="Korlach J."/>
            <person name="Wiedmann M."/>
        </authorList>
    </citation>
    <scope>NUCLEOTIDE SEQUENCE [LARGE SCALE GENOMIC DNA]</scope>
    <source>
        <strain evidence="3 4">DSM 14472</strain>
    </source>
</reference>
<feature type="compositionally biased region" description="Low complexity" evidence="1">
    <location>
        <begin position="492"/>
        <end position="505"/>
    </location>
</feature>
<keyword evidence="4" id="KW-1185">Reference proteome</keyword>
<feature type="compositionally biased region" description="Low complexity" evidence="1">
    <location>
        <begin position="111"/>
        <end position="133"/>
    </location>
</feature>
<dbReference type="STRING" id="169760.PSTEL_20445"/>
<dbReference type="CDD" id="cd00118">
    <property type="entry name" value="LysM"/>
    <property type="match status" value="2"/>
</dbReference>
<dbReference type="SUPFAM" id="SSF54106">
    <property type="entry name" value="LysM domain"/>
    <property type="match status" value="2"/>
</dbReference>
<name>A0A089LYB6_9BACL</name>
<sequence>MKIHIVKQGDTLYELAQKYGVPLEKLIEANPQLTNPDVLNIGDKVKIPVPASPVPESGELYHKHTVKQGDTLWKLSKAWGIQLKDLIEANPQIKNPDVLKIGEVINIPKKPAAAPAHSGTTAGSVAGGTTPAGKTYTGPIEQPPVEQPPHKAPTAPVEKAPTAPITKAPTAPIEKAPTAPIPVEKAPTAPIPVPQPVTETVHTETQSLFVQISVPAQEAIAEIPKPVEPPKEYCLPEPPKPYCGCTPVPVCDKSYGYPGITENPNYYDCPPAYPMYENIQPAPYMPGAVQPFGFMPEPLPSYCYPEPTLYAQPTPYMEPAVSPQYFPGVAPGYSADQSAGGYMGFPAPAAPAQVSPAYISQPPAMPWPSCGCDNYSGVQAVPYAQAGYEAPGFGGMPAYSPQPAFYPSYSGIPQSYMMPQMAAETYQSPMVSGLPPIPQYPGVQDGIMLDRQPVESVQTSAADNQELAPVAEEAKAERSKPKVKTSARSTETKSGSSTKKPTGAKAKNSSAQKRRNPWISD</sequence>
<dbReference type="KEGG" id="pste:PSTEL_20445"/>
<dbReference type="PANTHER" id="PTHR33734">
    <property type="entry name" value="LYSM DOMAIN-CONTAINING GPI-ANCHORED PROTEIN 2"/>
    <property type="match status" value="1"/>
</dbReference>
<dbReference type="EMBL" id="CP009286">
    <property type="protein sequence ID" value="AIQ65135.1"/>
    <property type="molecule type" value="Genomic_DNA"/>
</dbReference>
<feature type="compositionally biased region" description="Low complexity" evidence="1">
    <location>
        <begin position="159"/>
        <end position="173"/>
    </location>
</feature>
<evidence type="ECO:0000256" key="1">
    <source>
        <dbReference type="SAM" id="MobiDB-lite"/>
    </source>
</evidence>
<dbReference type="Gene3D" id="3.10.350.10">
    <property type="entry name" value="LysM domain"/>
    <property type="match status" value="2"/>
</dbReference>
<dbReference type="RefSeq" id="WP_038697953.1">
    <property type="nucleotide sequence ID" value="NZ_CP009286.1"/>
</dbReference>
<dbReference type="OrthoDB" id="2033517at2"/>
<evidence type="ECO:0000259" key="2">
    <source>
        <dbReference type="PROSITE" id="PS51782"/>
    </source>
</evidence>
<protein>
    <recommendedName>
        <fullName evidence="2">LysM domain-containing protein</fullName>
    </recommendedName>
</protein>
<dbReference type="Proteomes" id="UP000029507">
    <property type="component" value="Chromosome"/>
</dbReference>
<gene>
    <name evidence="3" type="ORF">PSTEL_20445</name>
</gene>
<dbReference type="InterPro" id="IPR018392">
    <property type="entry name" value="LysM"/>
</dbReference>
<evidence type="ECO:0000313" key="4">
    <source>
        <dbReference type="Proteomes" id="UP000029507"/>
    </source>
</evidence>
<feature type="compositionally biased region" description="Basic residues" evidence="1">
    <location>
        <begin position="512"/>
        <end position="521"/>
    </location>
</feature>
<dbReference type="InterPro" id="IPR036779">
    <property type="entry name" value="LysM_dom_sf"/>
</dbReference>
<feature type="region of interest" description="Disordered" evidence="1">
    <location>
        <begin position="454"/>
        <end position="521"/>
    </location>
</feature>
<organism evidence="3 4">
    <name type="scientific">Paenibacillus stellifer</name>
    <dbReference type="NCBI Taxonomy" id="169760"/>
    <lineage>
        <taxon>Bacteria</taxon>
        <taxon>Bacillati</taxon>
        <taxon>Bacillota</taxon>
        <taxon>Bacilli</taxon>
        <taxon>Bacillales</taxon>
        <taxon>Paenibacillaceae</taxon>
        <taxon>Paenibacillus</taxon>
    </lineage>
</organism>
<feature type="domain" description="LysM" evidence="2">
    <location>
        <begin position="2"/>
        <end position="47"/>
    </location>
</feature>
<feature type="compositionally biased region" description="Pro residues" evidence="1">
    <location>
        <begin position="141"/>
        <end position="151"/>
    </location>
</feature>
<proteinExistence type="predicted"/>
<feature type="domain" description="LysM" evidence="2">
    <location>
        <begin position="62"/>
        <end position="107"/>
    </location>
</feature>